<evidence type="ECO:0000313" key="2">
    <source>
        <dbReference type="EMBL" id="NEK48912.1"/>
    </source>
</evidence>
<evidence type="ECO:0000256" key="1">
    <source>
        <dbReference type="SAM" id="MobiDB-lite"/>
    </source>
</evidence>
<dbReference type="RefSeq" id="WP_018242074.1">
    <property type="nucleotide sequence ID" value="NZ_CP121635.1"/>
</dbReference>
<dbReference type="AlphaFoldDB" id="A0A6P0DAX6"/>
<protein>
    <submittedName>
        <fullName evidence="2">Uncharacterized protein</fullName>
    </submittedName>
</protein>
<accession>A0A6P0DAX6</accession>
<feature type="region of interest" description="Disordered" evidence="1">
    <location>
        <begin position="57"/>
        <end position="105"/>
    </location>
</feature>
<comment type="caution">
    <text evidence="2">The sequence shown here is derived from an EMBL/GenBank/DDBJ whole genome shotgun (WGS) entry which is preliminary data.</text>
</comment>
<evidence type="ECO:0000313" key="3">
    <source>
        <dbReference type="Proteomes" id="UP000471409"/>
    </source>
</evidence>
<gene>
    <name evidence="2" type="ORF">GUK36_05645</name>
</gene>
<feature type="compositionally biased region" description="Polar residues" evidence="1">
    <location>
        <begin position="91"/>
        <end position="105"/>
    </location>
</feature>
<feature type="compositionally biased region" description="Basic and acidic residues" evidence="1">
    <location>
        <begin position="65"/>
        <end position="90"/>
    </location>
</feature>
<dbReference type="EMBL" id="WXXP01000002">
    <property type="protein sequence ID" value="NEK48912.1"/>
    <property type="molecule type" value="Genomic_DNA"/>
</dbReference>
<reference evidence="2 3" key="1">
    <citation type="submission" date="2020-01" db="EMBL/GenBank/DDBJ databases">
        <title>Rhizobium genotypes associated with high levels of biological nitrogen fixation by grain legumes in a temperate-maritime cropping system.</title>
        <authorList>
            <person name="Maluk M."/>
            <person name="Francesc Ferrando Molina F."/>
            <person name="Lopez Del Egido L."/>
            <person name="Lafos M."/>
            <person name="Langarica-Fuentes A."/>
            <person name="Gebre Yohannes G."/>
            <person name="Young M.W."/>
            <person name="Martin P."/>
            <person name="Gantlett R."/>
            <person name="Kenicer G."/>
            <person name="Hawes C."/>
            <person name="Begg G.S."/>
            <person name="Quilliam R.S."/>
            <person name="Squire G.R."/>
            <person name="Poole P.S."/>
            <person name="Young P.W."/>
            <person name="Iannetta P.M."/>
            <person name="James E.K."/>
        </authorList>
    </citation>
    <scope>NUCLEOTIDE SEQUENCE [LARGE SCALE GENOMIC DNA]</scope>
    <source>
        <strain evidence="2 3">JHI944</strain>
    </source>
</reference>
<sequence>MQTELGHIEPTAPSCVNGSGRFDDQYDFDNCQRNVENFKSEIESFVDCKLREINEADDEAEQAAEEARSKATEAQDVASKAKNEVERLSSDHSQAVNDFNTRAGN</sequence>
<proteinExistence type="predicted"/>
<dbReference type="Proteomes" id="UP000471409">
    <property type="component" value="Unassembled WGS sequence"/>
</dbReference>
<organism evidence="2 3">
    <name type="scientific">Rhizobium leguminosarum</name>
    <dbReference type="NCBI Taxonomy" id="384"/>
    <lineage>
        <taxon>Bacteria</taxon>
        <taxon>Pseudomonadati</taxon>
        <taxon>Pseudomonadota</taxon>
        <taxon>Alphaproteobacteria</taxon>
        <taxon>Hyphomicrobiales</taxon>
        <taxon>Rhizobiaceae</taxon>
        <taxon>Rhizobium/Agrobacterium group</taxon>
        <taxon>Rhizobium</taxon>
    </lineage>
</organism>
<name>A0A6P0DAX6_RHILE</name>